<gene>
    <name evidence="3" type="ORF">H9Q72_009166</name>
</gene>
<evidence type="ECO:0000256" key="1">
    <source>
        <dbReference type="SAM" id="MobiDB-lite"/>
    </source>
</evidence>
<evidence type="ECO:0000259" key="2">
    <source>
        <dbReference type="Pfam" id="PF00651"/>
    </source>
</evidence>
<dbReference type="Gene3D" id="3.30.710.10">
    <property type="entry name" value="Potassium Channel Kv1.1, Chain A"/>
    <property type="match status" value="1"/>
</dbReference>
<dbReference type="InterPro" id="IPR000210">
    <property type="entry name" value="BTB/POZ_dom"/>
</dbReference>
<keyword evidence="4" id="KW-1185">Reference proteome</keyword>
<name>A0A9P7L3T6_9HYPO</name>
<dbReference type="InterPro" id="IPR011333">
    <property type="entry name" value="SKP1/BTB/POZ_sf"/>
</dbReference>
<dbReference type="SUPFAM" id="SSF54695">
    <property type="entry name" value="POZ domain"/>
    <property type="match status" value="1"/>
</dbReference>
<proteinExistence type="predicted"/>
<reference evidence="3" key="1">
    <citation type="journal article" date="2020" name="bioRxiv">
        <title>Historical genomics reveals the evolutionary mechanisms behind multiple outbreaks of the host-specific coffee wilt pathogen Fusarium xylarioides.</title>
        <authorList>
            <person name="Peck D."/>
            <person name="Nowell R.W."/>
            <person name="Flood J."/>
            <person name="Ryan M.J."/>
            <person name="Barraclough T.G."/>
        </authorList>
    </citation>
    <scope>NUCLEOTIDE SEQUENCE</scope>
    <source>
        <strain evidence="3">IMI 127659i</strain>
    </source>
</reference>
<dbReference type="EMBL" id="JADFTT010000354">
    <property type="protein sequence ID" value="KAG5762730.1"/>
    <property type="molecule type" value="Genomic_DNA"/>
</dbReference>
<feature type="region of interest" description="Disordered" evidence="1">
    <location>
        <begin position="34"/>
        <end position="58"/>
    </location>
</feature>
<evidence type="ECO:0000313" key="4">
    <source>
        <dbReference type="Proteomes" id="UP000750502"/>
    </source>
</evidence>
<evidence type="ECO:0000313" key="3">
    <source>
        <dbReference type="EMBL" id="KAG5762730.1"/>
    </source>
</evidence>
<dbReference type="Pfam" id="PF00651">
    <property type="entry name" value="BTB"/>
    <property type="match status" value="1"/>
</dbReference>
<dbReference type="OrthoDB" id="5326346at2759"/>
<feature type="compositionally biased region" description="Acidic residues" evidence="1">
    <location>
        <begin position="41"/>
        <end position="56"/>
    </location>
</feature>
<accession>A0A9P7L3T6</accession>
<feature type="domain" description="BTB" evidence="2">
    <location>
        <begin position="95"/>
        <end position="184"/>
    </location>
</feature>
<dbReference type="AlphaFoldDB" id="A0A9P7L3T6"/>
<comment type="caution">
    <text evidence="3">The sequence shown here is derived from an EMBL/GenBank/DDBJ whole genome shotgun (WGS) entry which is preliminary data.</text>
</comment>
<protein>
    <recommendedName>
        <fullName evidence="2">BTB domain-containing protein</fullName>
    </recommendedName>
</protein>
<organism evidence="3 4">
    <name type="scientific">Fusarium xylarioides</name>
    <dbReference type="NCBI Taxonomy" id="221167"/>
    <lineage>
        <taxon>Eukaryota</taxon>
        <taxon>Fungi</taxon>
        <taxon>Dikarya</taxon>
        <taxon>Ascomycota</taxon>
        <taxon>Pezizomycotina</taxon>
        <taxon>Sordariomycetes</taxon>
        <taxon>Hypocreomycetidae</taxon>
        <taxon>Hypocreales</taxon>
        <taxon>Nectriaceae</taxon>
        <taxon>Fusarium</taxon>
        <taxon>Fusarium fujikuroi species complex</taxon>
    </lineage>
</organism>
<reference evidence="3" key="2">
    <citation type="submission" date="2020-10" db="EMBL/GenBank/DDBJ databases">
        <authorList>
            <person name="Peck L.D."/>
            <person name="Nowell R.W."/>
            <person name="Flood J."/>
            <person name="Ryan M.J."/>
            <person name="Barraclough T.G."/>
        </authorList>
    </citation>
    <scope>NUCLEOTIDE SEQUENCE</scope>
    <source>
        <strain evidence="3">IMI 127659i</strain>
    </source>
</reference>
<sequence>MKPSLLVFAPKGDTDIILRKPNFRSHQKSLLQTADPNTGAEENDEHSEQELQDDQNEPQLPVVEEFIDVTASIESLNDLKNLEPSNEHGQNVELRYRVSSAHLMLASPVFRAMLDGPFKESSRNGDGRFEVKTSECSAEALVILLDTMHGHHRDVPKTMEFSLLTEMAILVDYYECHEIVEMFAENWIASVIQEDEIESSDYQMNMSRLFISWVFEKSELFNSVVYSILKLTARPIRTDLPLPSTILDSLEQCRQSLTQEFLDNIYKLLDSFWSRDGGCNTECSAIMLGMLIKQLLSFGLEVPRPMSDRVAQEKSLFQLYEFYNQLESPEWRQGGSSSNHSCRFSTITEPWLERMSSVDICHGVRFEDFKPRTSVPKGVALQGLLAGWEIKKPRKQRKRSNHQLFRG</sequence>
<dbReference type="Proteomes" id="UP000750502">
    <property type="component" value="Unassembled WGS sequence"/>
</dbReference>